<sequence>MKKINNNNIDTLSKKDISWRLIVAVICLLIIVLASYSCDDFVEVELPNSQLTANGVFEEKTTADAAMTAIYSKIRDEGLLTGGSTGLSHLLGNYTDELDFYGNAQNETTAFYNNALIASNSNVRQLWNSSYNQIYAANAVLEGVENSINLPIEDRNQLKGEALFVRALIHFYLANIFGAIPYITTTDYVENQQAKRVPLNIIYGSIKTELEEAVLLLPENDISYIRVRPNKYACNALLARVNLYAGHWEEAVSEATTVLNKTSMYVFEQDLDKVFLKESTATIWQLSPAFDSGNTLESETFNFTVGPPPLSALSTHLAEAFNAGDQRKIHWTKTVSDGTTSWMHPYKYKYSNTGSSVENSIVFRLGELYLIKAEALAHLGELSNAKEALNQIRNRAGLNNTTAQTQTELLAAILQERRFELFTEFGHRFFDLKRFDSIQSVLSEVKPGWDTNDILFPIPEIELNLNTNLTPQNPGY</sequence>
<evidence type="ECO:0000313" key="9">
    <source>
        <dbReference type="EMBL" id="SNR68403.1"/>
    </source>
</evidence>
<keyword evidence="10" id="KW-1185">Reference proteome</keyword>
<feature type="transmembrane region" description="Helical" evidence="6">
    <location>
        <begin position="21"/>
        <end position="37"/>
    </location>
</feature>
<gene>
    <name evidence="9" type="ORF">SAMN04488111_2447</name>
</gene>
<dbReference type="Pfam" id="PF07980">
    <property type="entry name" value="SusD_RagB"/>
    <property type="match status" value="1"/>
</dbReference>
<dbReference type="AlphaFoldDB" id="A0A238YCR5"/>
<comment type="subcellular location">
    <subcellularLocation>
        <location evidence="1">Cell outer membrane</location>
    </subcellularLocation>
</comment>
<keyword evidence="6" id="KW-0812">Transmembrane</keyword>
<name>A0A238YCR5_9FLAO</name>
<evidence type="ECO:0000256" key="4">
    <source>
        <dbReference type="ARBA" id="ARBA00023136"/>
    </source>
</evidence>
<dbReference type="Pfam" id="PF14322">
    <property type="entry name" value="SusD-like_3"/>
    <property type="match status" value="1"/>
</dbReference>
<dbReference type="GO" id="GO:0009279">
    <property type="term" value="C:cell outer membrane"/>
    <property type="evidence" value="ECO:0007669"/>
    <property type="project" value="UniProtKB-SubCell"/>
</dbReference>
<dbReference type="EMBL" id="FZNX01000004">
    <property type="protein sequence ID" value="SNR68403.1"/>
    <property type="molecule type" value="Genomic_DNA"/>
</dbReference>
<reference evidence="10" key="1">
    <citation type="submission" date="2017-06" db="EMBL/GenBank/DDBJ databases">
        <authorList>
            <person name="Varghese N."/>
            <person name="Submissions S."/>
        </authorList>
    </citation>
    <scope>NUCLEOTIDE SEQUENCE [LARGE SCALE GENOMIC DNA]</scope>
    <source>
        <strain evidence="10">DSM 27993</strain>
    </source>
</reference>
<evidence type="ECO:0000256" key="6">
    <source>
        <dbReference type="SAM" id="Phobius"/>
    </source>
</evidence>
<dbReference type="Proteomes" id="UP000198412">
    <property type="component" value="Unassembled WGS sequence"/>
</dbReference>
<dbReference type="OrthoDB" id="621570at2"/>
<dbReference type="RefSeq" id="WP_089378734.1">
    <property type="nucleotide sequence ID" value="NZ_FZNX01000004.1"/>
</dbReference>
<feature type="domain" description="RagB/SusD" evidence="7">
    <location>
        <begin position="333"/>
        <end position="439"/>
    </location>
</feature>
<evidence type="ECO:0000259" key="7">
    <source>
        <dbReference type="Pfam" id="PF07980"/>
    </source>
</evidence>
<protein>
    <submittedName>
        <fullName evidence="9">RagB/SusD domain-containing protein</fullName>
    </submittedName>
</protein>
<evidence type="ECO:0000313" key="10">
    <source>
        <dbReference type="Proteomes" id="UP000198412"/>
    </source>
</evidence>
<dbReference type="CDD" id="cd08977">
    <property type="entry name" value="SusD"/>
    <property type="match status" value="1"/>
</dbReference>
<proteinExistence type="inferred from homology"/>
<keyword evidence="6" id="KW-1133">Transmembrane helix</keyword>
<evidence type="ECO:0000259" key="8">
    <source>
        <dbReference type="Pfam" id="PF14322"/>
    </source>
</evidence>
<comment type="similarity">
    <text evidence="2">Belongs to the SusD family.</text>
</comment>
<evidence type="ECO:0000256" key="2">
    <source>
        <dbReference type="ARBA" id="ARBA00006275"/>
    </source>
</evidence>
<dbReference type="Gene3D" id="1.25.40.390">
    <property type="match status" value="1"/>
</dbReference>
<evidence type="ECO:0000256" key="5">
    <source>
        <dbReference type="ARBA" id="ARBA00023237"/>
    </source>
</evidence>
<evidence type="ECO:0000256" key="3">
    <source>
        <dbReference type="ARBA" id="ARBA00022729"/>
    </source>
</evidence>
<keyword evidence="5" id="KW-0998">Cell outer membrane</keyword>
<keyword evidence="4 6" id="KW-0472">Membrane</keyword>
<organism evidence="9 10">
    <name type="scientific">Lutibacter flavus</name>
    <dbReference type="NCBI Taxonomy" id="691689"/>
    <lineage>
        <taxon>Bacteria</taxon>
        <taxon>Pseudomonadati</taxon>
        <taxon>Bacteroidota</taxon>
        <taxon>Flavobacteriia</taxon>
        <taxon>Flavobacteriales</taxon>
        <taxon>Flavobacteriaceae</taxon>
        <taxon>Lutibacter</taxon>
    </lineage>
</organism>
<accession>A0A238YCR5</accession>
<evidence type="ECO:0000256" key="1">
    <source>
        <dbReference type="ARBA" id="ARBA00004442"/>
    </source>
</evidence>
<dbReference type="InterPro" id="IPR011990">
    <property type="entry name" value="TPR-like_helical_dom_sf"/>
</dbReference>
<dbReference type="InterPro" id="IPR033985">
    <property type="entry name" value="SusD-like_N"/>
</dbReference>
<dbReference type="SUPFAM" id="SSF48452">
    <property type="entry name" value="TPR-like"/>
    <property type="match status" value="1"/>
</dbReference>
<dbReference type="InterPro" id="IPR012944">
    <property type="entry name" value="SusD_RagB_dom"/>
</dbReference>
<feature type="domain" description="SusD-like N-terminal" evidence="8">
    <location>
        <begin position="91"/>
        <end position="243"/>
    </location>
</feature>
<keyword evidence="3" id="KW-0732">Signal</keyword>